<evidence type="ECO:0000259" key="3">
    <source>
        <dbReference type="PROSITE" id="PS51371"/>
    </source>
</evidence>
<dbReference type="Pfam" id="PF00571">
    <property type="entry name" value="CBS"/>
    <property type="match status" value="2"/>
</dbReference>
<dbReference type="InterPro" id="IPR046342">
    <property type="entry name" value="CBS_dom_sf"/>
</dbReference>
<dbReference type="EMBL" id="QUAL01000191">
    <property type="protein sequence ID" value="RIQ17877.1"/>
    <property type="molecule type" value="Genomic_DNA"/>
</dbReference>
<evidence type="ECO:0000256" key="1">
    <source>
        <dbReference type="ARBA" id="ARBA00022737"/>
    </source>
</evidence>
<dbReference type="AlphaFoldDB" id="A0A418KL28"/>
<reference evidence="4 5" key="1">
    <citation type="submission" date="2018-09" db="EMBL/GenBank/DDBJ databases">
        <title>Isolation, diversity and antifungal activity of actinobacteria from wheat.</title>
        <authorList>
            <person name="Han C."/>
        </authorList>
    </citation>
    <scope>NUCLEOTIDE SEQUENCE [LARGE SCALE GENOMIC DNA]</scope>
    <source>
        <strain evidence="4 5">NEAU-YY265</strain>
    </source>
</reference>
<feature type="domain" description="CBS" evidence="3">
    <location>
        <begin position="1"/>
        <end position="57"/>
    </location>
</feature>
<keyword evidence="2" id="KW-0129">CBS domain</keyword>
<organism evidence="4 5">
    <name type="scientific">Jiangella rhizosphaerae</name>
    <dbReference type="NCBI Taxonomy" id="2293569"/>
    <lineage>
        <taxon>Bacteria</taxon>
        <taxon>Bacillati</taxon>
        <taxon>Actinomycetota</taxon>
        <taxon>Actinomycetes</taxon>
        <taxon>Jiangellales</taxon>
        <taxon>Jiangellaceae</taxon>
        <taxon>Jiangella</taxon>
    </lineage>
</organism>
<dbReference type="PROSITE" id="PS51371">
    <property type="entry name" value="CBS"/>
    <property type="match status" value="2"/>
</dbReference>
<name>A0A418KL28_9ACTN</name>
<dbReference type="Proteomes" id="UP000284057">
    <property type="component" value="Unassembled WGS sequence"/>
</dbReference>
<dbReference type="Gene3D" id="3.10.580.10">
    <property type="entry name" value="CBS-domain"/>
    <property type="match status" value="1"/>
</dbReference>
<evidence type="ECO:0000313" key="5">
    <source>
        <dbReference type="Proteomes" id="UP000284057"/>
    </source>
</evidence>
<dbReference type="OrthoDB" id="9789996at2"/>
<dbReference type="InterPro" id="IPR000644">
    <property type="entry name" value="CBS_dom"/>
</dbReference>
<keyword evidence="5" id="KW-1185">Reference proteome</keyword>
<comment type="caution">
    <text evidence="4">The sequence shown here is derived from an EMBL/GenBank/DDBJ whole genome shotgun (WGS) entry which is preliminary data.</text>
</comment>
<sequence length="132" mass="13637">MTREVVAVPVAASVADAARAMRDHDIGDVLALDEGLVWGIVTDRDLVVRVLAEGMDPDATTVADVCSGDLVTVRPGDDAGRAVELMRSAAVRRLPVVDDQGRPQGVVSLGDLALASDPRSALADISAAPPNT</sequence>
<dbReference type="PANTHER" id="PTHR48108">
    <property type="entry name" value="CBS DOMAIN-CONTAINING PROTEIN CBSX2, CHLOROPLASTIC"/>
    <property type="match status" value="1"/>
</dbReference>
<gene>
    <name evidence="4" type="ORF">DY240_22155</name>
</gene>
<dbReference type="SUPFAM" id="SSF54631">
    <property type="entry name" value="CBS-domain pair"/>
    <property type="match status" value="1"/>
</dbReference>
<feature type="domain" description="CBS" evidence="3">
    <location>
        <begin position="66"/>
        <end position="125"/>
    </location>
</feature>
<dbReference type="PANTHER" id="PTHR48108:SF34">
    <property type="entry name" value="CBS DOMAIN-CONTAINING PROTEIN YHCV"/>
    <property type="match status" value="1"/>
</dbReference>
<protein>
    <submittedName>
        <fullName evidence="4">CBS domain-containing protein</fullName>
    </submittedName>
</protein>
<keyword evidence="1" id="KW-0677">Repeat</keyword>
<dbReference type="RefSeq" id="WP_119662051.1">
    <property type="nucleotide sequence ID" value="NZ_QUAL01000191.1"/>
</dbReference>
<proteinExistence type="predicted"/>
<accession>A0A418KL28</accession>
<dbReference type="SMART" id="SM00116">
    <property type="entry name" value="CBS"/>
    <property type="match status" value="2"/>
</dbReference>
<dbReference type="InterPro" id="IPR051462">
    <property type="entry name" value="CBS_domain-containing"/>
</dbReference>
<evidence type="ECO:0000256" key="2">
    <source>
        <dbReference type="PROSITE-ProRule" id="PRU00703"/>
    </source>
</evidence>
<evidence type="ECO:0000313" key="4">
    <source>
        <dbReference type="EMBL" id="RIQ17877.1"/>
    </source>
</evidence>